<dbReference type="Gene3D" id="1.10.8.60">
    <property type="match status" value="1"/>
</dbReference>
<keyword evidence="5 6" id="KW-0143">Chaperone</keyword>
<accession>A0ABV7G8U6</accession>
<dbReference type="SMART" id="SM00382">
    <property type="entry name" value="AAA"/>
    <property type="match status" value="1"/>
</dbReference>
<comment type="caution">
    <text evidence="9">The sequence shown here is derived from an EMBL/GenBank/DDBJ whole genome shotgun (WGS) entry which is preliminary data.</text>
</comment>
<proteinExistence type="inferred from homology"/>
<keyword evidence="4 6" id="KW-0067">ATP-binding</keyword>
<keyword evidence="3 6" id="KW-0862">Zinc</keyword>
<dbReference type="SUPFAM" id="SSF57716">
    <property type="entry name" value="Glucocorticoid receptor-like (DNA-binding domain)"/>
    <property type="match status" value="1"/>
</dbReference>
<keyword evidence="1 6" id="KW-0479">Metal-binding</keyword>
<dbReference type="PANTHER" id="PTHR48102">
    <property type="entry name" value="ATP-DEPENDENT CLP PROTEASE ATP-BINDING SUBUNIT CLPX-LIKE, MITOCHONDRIAL-RELATED"/>
    <property type="match status" value="1"/>
</dbReference>
<gene>
    <name evidence="6 9" type="primary">clpX</name>
    <name evidence="9" type="ORF">ACFOE0_06875</name>
</gene>
<keyword evidence="2 6" id="KW-0547">Nucleotide-binding</keyword>
<evidence type="ECO:0000256" key="5">
    <source>
        <dbReference type="ARBA" id="ARBA00023186"/>
    </source>
</evidence>
<dbReference type="PANTHER" id="PTHR48102:SF7">
    <property type="entry name" value="ATP-DEPENDENT CLP PROTEASE ATP-BINDING SUBUNIT CLPX-LIKE, MITOCHONDRIAL"/>
    <property type="match status" value="1"/>
</dbReference>
<comment type="function">
    <text evidence="6">ATP-dependent specificity component of the Clp protease. It directs the protease to specific substrates. Can perform chaperone functions in the absence of ClpP.</text>
</comment>
<dbReference type="InterPro" id="IPR010603">
    <property type="entry name" value="Znf_CppX_C4"/>
</dbReference>
<comment type="subunit">
    <text evidence="6">Component of the ClpX-ClpP complex. Forms a hexameric ring that, in the presence of ATP, binds to fourteen ClpP subunits assembled into a disk-like structure with a central cavity, resembling the structure of eukaryotic proteasomes.</text>
</comment>
<evidence type="ECO:0000256" key="6">
    <source>
        <dbReference type="HAMAP-Rule" id="MF_00175"/>
    </source>
</evidence>
<dbReference type="RefSeq" id="WP_115135608.1">
    <property type="nucleotide sequence ID" value="NZ_JAKILF010000002.1"/>
</dbReference>
<feature type="binding site" evidence="6">
    <location>
        <begin position="121"/>
        <end position="128"/>
    </location>
    <ligand>
        <name>ATP</name>
        <dbReference type="ChEBI" id="CHEBI:30616"/>
    </ligand>
</feature>
<dbReference type="GO" id="GO:0006508">
    <property type="term" value="P:proteolysis"/>
    <property type="evidence" value="ECO:0007669"/>
    <property type="project" value="UniProtKB-KW"/>
</dbReference>
<protein>
    <recommendedName>
        <fullName evidence="6">ATP-dependent Clp protease ATP-binding subunit ClpX</fullName>
    </recommendedName>
</protein>
<dbReference type="Gene3D" id="6.20.220.10">
    <property type="entry name" value="ClpX chaperone, C4-type zinc finger domain"/>
    <property type="match status" value="1"/>
</dbReference>
<dbReference type="InterPro" id="IPR050052">
    <property type="entry name" value="ATP-dep_Clp_protease_ClpX"/>
</dbReference>
<dbReference type="InterPro" id="IPR003959">
    <property type="entry name" value="ATPase_AAA_core"/>
</dbReference>
<dbReference type="Pfam" id="PF10431">
    <property type="entry name" value="ClpB_D2-small"/>
    <property type="match status" value="1"/>
</dbReference>
<dbReference type="NCBIfam" id="NF003745">
    <property type="entry name" value="PRK05342.1"/>
    <property type="match status" value="1"/>
</dbReference>
<dbReference type="InterPro" id="IPR027417">
    <property type="entry name" value="P-loop_NTPase"/>
</dbReference>
<reference evidence="10" key="1">
    <citation type="journal article" date="2019" name="Int. J. Syst. Evol. Microbiol.">
        <title>The Global Catalogue of Microorganisms (GCM) 10K type strain sequencing project: providing services to taxonomists for standard genome sequencing and annotation.</title>
        <authorList>
            <consortium name="The Broad Institute Genomics Platform"/>
            <consortium name="The Broad Institute Genome Sequencing Center for Infectious Disease"/>
            <person name="Wu L."/>
            <person name="Ma J."/>
        </authorList>
    </citation>
    <scope>NUCLEOTIDE SEQUENCE [LARGE SCALE GENOMIC DNA]</scope>
    <source>
        <strain evidence="10">KCTC 52277</strain>
    </source>
</reference>
<dbReference type="Gene3D" id="3.40.50.300">
    <property type="entry name" value="P-loop containing nucleotide triphosphate hydrolases"/>
    <property type="match status" value="1"/>
</dbReference>
<feature type="binding site" evidence="6 7">
    <location>
        <position position="41"/>
    </location>
    <ligand>
        <name>Zn(2+)</name>
        <dbReference type="ChEBI" id="CHEBI:29105"/>
    </ligand>
</feature>
<keyword evidence="10" id="KW-1185">Reference proteome</keyword>
<name>A0ABV7G8U6_9GAMM</name>
<evidence type="ECO:0000313" key="10">
    <source>
        <dbReference type="Proteomes" id="UP001595621"/>
    </source>
</evidence>
<dbReference type="Proteomes" id="UP001595621">
    <property type="component" value="Unassembled WGS sequence"/>
</dbReference>
<keyword evidence="9" id="KW-0645">Protease</keyword>
<dbReference type="CDD" id="cd19497">
    <property type="entry name" value="RecA-like_ClpX"/>
    <property type="match status" value="1"/>
</dbReference>
<dbReference type="GO" id="GO:0004252">
    <property type="term" value="F:serine-type endopeptidase activity"/>
    <property type="evidence" value="ECO:0007669"/>
    <property type="project" value="UniProtKB-EC"/>
</dbReference>
<sequence length="425" mass="46300">MGDNKSNGDGGKLLYCSFCGKSQHEVRKLIAGPSVYVCDECVELCNDIIREEIKEISPKRDQDKLPTPHELRQQLDDYVIGQEQAKKVLSVAVYNHYKRLKNASPKDGVELGKSNILLIGPTGSGKTLLAETLARSLNVPFTMADATTLTEAGYVGEDVENIIQKLLQKCDYDVEKAQRGIVYIDEIDKISRKSDNPSITRDVSGEGVQQALLKLIEGTIAAVPPQGGRKHPQQEFLQVDTSKILFICGGAFAGLEKVIEQRSEKSSGIGFGAQVKGESDKKSVSETLIGVEPEDLVKYGLIPEFIGRLPVVATLQELDEGALVQILSEPKNALTKQYAALLDMEGVELEFREDALKAIAQKAMSRKTGARGLRSIVESILLDTMYDLPSSEGVSKVVVDESVVKGESSPLLMYESSEPQAAGEQ</sequence>
<evidence type="ECO:0000256" key="3">
    <source>
        <dbReference type="ARBA" id="ARBA00022833"/>
    </source>
</evidence>
<dbReference type="EMBL" id="JBHRTD010000006">
    <property type="protein sequence ID" value="MFC3137914.1"/>
    <property type="molecule type" value="Genomic_DNA"/>
</dbReference>
<dbReference type="Pfam" id="PF07724">
    <property type="entry name" value="AAA_2"/>
    <property type="match status" value="1"/>
</dbReference>
<feature type="binding site" evidence="6 7">
    <location>
        <position position="19"/>
    </location>
    <ligand>
        <name>Zn(2+)</name>
        <dbReference type="ChEBI" id="CHEBI:29105"/>
    </ligand>
</feature>
<dbReference type="HAMAP" id="MF_00175">
    <property type="entry name" value="ClpX"/>
    <property type="match status" value="1"/>
</dbReference>
<feature type="binding site" evidence="6 7">
    <location>
        <position position="38"/>
    </location>
    <ligand>
        <name>Zn(2+)</name>
        <dbReference type="ChEBI" id="CHEBI:29105"/>
    </ligand>
</feature>
<dbReference type="NCBIfam" id="TIGR00382">
    <property type="entry name" value="clpX"/>
    <property type="match status" value="1"/>
</dbReference>
<dbReference type="SMART" id="SM00994">
    <property type="entry name" value="zf-C4_ClpX"/>
    <property type="match status" value="1"/>
</dbReference>
<dbReference type="InterPro" id="IPR059188">
    <property type="entry name" value="Znf_CLPX-like"/>
</dbReference>
<evidence type="ECO:0000256" key="7">
    <source>
        <dbReference type="PROSITE-ProRule" id="PRU01250"/>
    </source>
</evidence>
<dbReference type="SMART" id="SM01086">
    <property type="entry name" value="ClpB_D2-small"/>
    <property type="match status" value="1"/>
</dbReference>
<evidence type="ECO:0000313" key="9">
    <source>
        <dbReference type="EMBL" id="MFC3137914.1"/>
    </source>
</evidence>
<evidence type="ECO:0000256" key="1">
    <source>
        <dbReference type="ARBA" id="ARBA00022723"/>
    </source>
</evidence>
<feature type="domain" description="ClpX-type ZB" evidence="8">
    <location>
        <begin position="4"/>
        <end position="57"/>
    </location>
</feature>
<dbReference type="SUPFAM" id="SSF52540">
    <property type="entry name" value="P-loop containing nucleoside triphosphate hydrolases"/>
    <property type="match status" value="1"/>
</dbReference>
<feature type="binding site" evidence="6 7">
    <location>
        <position position="16"/>
    </location>
    <ligand>
        <name>Zn(2+)</name>
        <dbReference type="ChEBI" id="CHEBI:29105"/>
    </ligand>
</feature>
<evidence type="ECO:0000256" key="2">
    <source>
        <dbReference type="ARBA" id="ARBA00022741"/>
    </source>
</evidence>
<dbReference type="InterPro" id="IPR046425">
    <property type="entry name" value="ClpX_bact"/>
</dbReference>
<dbReference type="PROSITE" id="PS51902">
    <property type="entry name" value="CLPX_ZB"/>
    <property type="match status" value="1"/>
</dbReference>
<organism evidence="9 10">
    <name type="scientific">Shewanella submarina</name>
    <dbReference type="NCBI Taxonomy" id="2016376"/>
    <lineage>
        <taxon>Bacteria</taxon>
        <taxon>Pseudomonadati</taxon>
        <taxon>Pseudomonadota</taxon>
        <taxon>Gammaproteobacteria</taxon>
        <taxon>Alteromonadales</taxon>
        <taxon>Shewanellaceae</taxon>
        <taxon>Shewanella</taxon>
    </lineage>
</organism>
<evidence type="ECO:0000256" key="4">
    <source>
        <dbReference type="ARBA" id="ARBA00022840"/>
    </source>
</evidence>
<dbReference type="InterPro" id="IPR003593">
    <property type="entry name" value="AAA+_ATPase"/>
</dbReference>
<dbReference type="InterPro" id="IPR004487">
    <property type="entry name" value="Clp_protease_ATP-bd_su_ClpX"/>
</dbReference>
<evidence type="ECO:0000259" key="8">
    <source>
        <dbReference type="PROSITE" id="PS51902"/>
    </source>
</evidence>
<dbReference type="Pfam" id="PF06689">
    <property type="entry name" value="zf-C4_ClpX"/>
    <property type="match status" value="1"/>
</dbReference>
<keyword evidence="9" id="KW-0378">Hydrolase</keyword>
<dbReference type="InterPro" id="IPR038366">
    <property type="entry name" value="Znf_CppX_C4_sf"/>
</dbReference>
<comment type="similarity">
    <text evidence="6 7">Belongs to the ClpX chaperone family.</text>
</comment>
<dbReference type="InterPro" id="IPR019489">
    <property type="entry name" value="Clp_ATPase_C"/>
</dbReference>
<dbReference type="GO" id="GO:0005524">
    <property type="term" value="F:ATP binding"/>
    <property type="evidence" value="ECO:0007669"/>
    <property type="project" value="UniProtKB-KW"/>
</dbReference>